<dbReference type="InterPro" id="IPR028346">
    <property type="entry name" value="HAUS2"/>
</dbReference>
<evidence type="ECO:0000313" key="2">
    <source>
        <dbReference type="EMBL" id="KFV66192.1"/>
    </source>
</evidence>
<feature type="coiled-coil region" evidence="1">
    <location>
        <begin position="20"/>
        <end position="79"/>
    </location>
</feature>
<dbReference type="EMBL" id="KL215719">
    <property type="protein sequence ID" value="KFV66192.1"/>
    <property type="molecule type" value="Genomic_DNA"/>
</dbReference>
<evidence type="ECO:0000313" key="3">
    <source>
        <dbReference type="Proteomes" id="UP000053875"/>
    </source>
</evidence>
<dbReference type="InterPro" id="IPR026242">
    <property type="entry name" value="HAUS2_metazoa"/>
</dbReference>
<dbReference type="GO" id="GO:0007020">
    <property type="term" value="P:microtubule nucleation"/>
    <property type="evidence" value="ECO:0007669"/>
    <property type="project" value="TreeGrafter"/>
</dbReference>
<dbReference type="GO" id="GO:0051225">
    <property type="term" value="P:spindle assembly"/>
    <property type="evidence" value="ECO:0007669"/>
    <property type="project" value="InterPro"/>
</dbReference>
<dbReference type="Pfam" id="PF15003">
    <property type="entry name" value="HAUS2"/>
    <property type="match status" value="1"/>
</dbReference>
<name>A0A093GGY7_DRYPU</name>
<dbReference type="PANTHER" id="PTHR16039:SF1">
    <property type="entry name" value="HAUS AUGMIN-LIKE COMPLEX SUBUNIT 2"/>
    <property type="match status" value="1"/>
</dbReference>
<dbReference type="GO" id="GO:0005813">
    <property type="term" value="C:centrosome"/>
    <property type="evidence" value="ECO:0007669"/>
    <property type="project" value="TreeGrafter"/>
</dbReference>
<sequence length="169" mass="19453">LDLTCRKTPCFVKFSEVEKMANMQAEINEKKLKAEILQLEKDTADIAHPLYLGKKCEMLQDMNKHLEAVLKNKKALRKILIKPRCQNSLPIEATFHKDVVGLLTEAVTFIEKLESHLQALRTIPQVPDIMKNMDTALTKTEVLVMDLEDLTDQILKWRETCKQVYSDSL</sequence>
<feature type="non-terminal residue" evidence="2">
    <location>
        <position position="169"/>
    </location>
</feature>
<proteinExistence type="predicted"/>
<organism evidence="2 3">
    <name type="scientific">Dryobates pubescens</name>
    <name type="common">Downy woodpecker</name>
    <name type="synonym">Picoides pubescens</name>
    <dbReference type="NCBI Taxonomy" id="118200"/>
    <lineage>
        <taxon>Eukaryota</taxon>
        <taxon>Metazoa</taxon>
        <taxon>Chordata</taxon>
        <taxon>Craniata</taxon>
        <taxon>Vertebrata</taxon>
        <taxon>Euteleostomi</taxon>
        <taxon>Archelosauria</taxon>
        <taxon>Archosauria</taxon>
        <taxon>Dinosauria</taxon>
        <taxon>Saurischia</taxon>
        <taxon>Theropoda</taxon>
        <taxon>Coelurosauria</taxon>
        <taxon>Aves</taxon>
        <taxon>Neognathae</taxon>
        <taxon>Neoaves</taxon>
        <taxon>Telluraves</taxon>
        <taxon>Coraciimorphae</taxon>
        <taxon>Piciformes</taxon>
        <taxon>Picidae</taxon>
        <taxon>Dryobates</taxon>
    </lineage>
</organism>
<dbReference type="AlphaFoldDB" id="A0A093GGY7"/>
<dbReference type="GO" id="GO:1990498">
    <property type="term" value="C:mitotic spindle microtubule"/>
    <property type="evidence" value="ECO:0007669"/>
    <property type="project" value="TreeGrafter"/>
</dbReference>
<gene>
    <name evidence="2" type="ORF">N307_11650</name>
</gene>
<dbReference type="PRINTS" id="PR02088">
    <property type="entry name" value="HAUSAUGMINL2"/>
</dbReference>
<dbReference type="STRING" id="118200.A0A093GGY7"/>
<keyword evidence="3" id="KW-1185">Reference proteome</keyword>
<dbReference type="GO" id="GO:0007098">
    <property type="term" value="P:centrosome cycle"/>
    <property type="evidence" value="ECO:0007669"/>
    <property type="project" value="InterPro"/>
</dbReference>
<dbReference type="GO" id="GO:0070652">
    <property type="term" value="C:HAUS complex"/>
    <property type="evidence" value="ECO:0007669"/>
    <property type="project" value="InterPro"/>
</dbReference>
<accession>A0A093GGY7</accession>
<evidence type="ECO:0000256" key="1">
    <source>
        <dbReference type="SAM" id="Coils"/>
    </source>
</evidence>
<feature type="non-terminal residue" evidence="2">
    <location>
        <position position="1"/>
    </location>
</feature>
<dbReference type="PANTHER" id="PTHR16039">
    <property type="entry name" value="HAUS AUGMIN-LIKE COMPLEX SUBUNIT 2"/>
    <property type="match status" value="1"/>
</dbReference>
<reference evidence="2 3" key="1">
    <citation type="submission" date="2014-04" db="EMBL/GenBank/DDBJ databases">
        <title>Genome evolution of avian class.</title>
        <authorList>
            <person name="Zhang G."/>
            <person name="Li C."/>
        </authorList>
    </citation>
    <scope>NUCLEOTIDE SEQUENCE [LARGE SCALE GENOMIC DNA]</scope>
    <source>
        <strain evidence="2">BGI_N307</strain>
    </source>
</reference>
<protein>
    <submittedName>
        <fullName evidence="2">HAUS augmin-like complex subunit 2</fullName>
    </submittedName>
</protein>
<dbReference type="Proteomes" id="UP000053875">
    <property type="component" value="Unassembled WGS sequence"/>
</dbReference>
<keyword evidence="1" id="KW-0175">Coiled coil</keyword>